<feature type="transmembrane region" description="Helical" evidence="5">
    <location>
        <begin position="78"/>
        <end position="105"/>
    </location>
</feature>
<dbReference type="PRINTS" id="PR01035">
    <property type="entry name" value="TCRTETA"/>
</dbReference>
<feature type="transmembrane region" description="Helical" evidence="5">
    <location>
        <begin position="156"/>
        <end position="184"/>
    </location>
</feature>
<feature type="transmembrane region" description="Helical" evidence="5">
    <location>
        <begin position="216"/>
        <end position="240"/>
    </location>
</feature>
<organism evidence="7 8">
    <name type="scientific">Alteromonas halophila</name>
    <dbReference type="NCBI Taxonomy" id="516698"/>
    <lineage>
        <taxon>Bacteria</taxon>
        <taxon>Pseudomonadati</taxon>
        <taxon>Pseudomonadota</taxon>
        <taxon>Gammaproteobacteria</taxon>
        <taxon>Alteromonadales</taxon>
        <taxon>Alteromonadaceae</taxon>
        <taxon>Alteromonas/Salinimonas group</taxon>
        <taxon>Alteromonas</taxon>
    </lineage>
</organism>
<keyword evidence="4 5" id="KW-0472">Membrane</keyword>
<evidence type="ECO:0000256" key="3">
    <source>
        <dbReference type="ARBA" id="ARBA00022989"/>
    </source>
</evidence>
<feature type="domain" description="Major facilitator superfamily (MFS) profile" evidence="6">
    <location>
        <begin position="2"/>
        <end position="394"/>
    </location>
</feature>
<reference evidence="7" key="2">
    <citation type="submission" date="2020-09" db="EMBL/GenBank/DDBJ databases">
        <authorList>
            <person name="Sun Q."/>
            <person name="Kim S."/>
        </authorList>
    </citation>
    <scope>NUCLEOTIDE SEQUENCE</scope>
    <source>
        <strain evidence="7">KCTC 22164</strain>
    </source>
</reference>
<proteinExistence type="predicted"/>
<gene>
    <name evidence="7" type="ORF">GCM10007391_08280</name>
</gene>
<feature type="transmembrane region" description="Helical" evidence="5">
    <location>
        <begin position="341"/>
        <end position="364"/>
    </location>
</feature>
<dbReference type="Proteomes" id="UP000631300">
    <property type="component" value="Unassembled WGS sequence"/>
</dbReference>
<keyword evidence="2 5" id="KW-0812">Transmembrane</keyword>
<dbReference type="InterPro" id="IPR020846">
    <property type="entry name" value="MFS_dom"/>
</dbReference>
<dbReference type="EMBL" id="BMXP01000002">
    <property type="protein sequence ID" value="GGW78068.1"/>
    <property type="molecule type" value="Genomic_DNA"/>
</dbReference>
<dbReference type="InterPro" id="IPR001958">
    <property type="entry name" value="Tet-R_TetA/multi-R_MdtG-like"/>
</dbReference>
<dbReference type="PROSITE" id="PS50850">
    <property type="entry name" value="MFS"/>
    <property type="match status" value="1"/>
</dbReference>
<comment type="caution">
    <text evidence="7">The sequence shown here is derived from an EMBL/GenBank/DDBJ whole genome shotgun (WGS) entry which is preliminary data.</text>
</comment>
<dbReference type="InterPro" id="IPR036259">
    <property type="entry name" value="MFS_trans_sf"/>
</dbReference>
<comment type="subcellular location">
    <subcellularLocation>
        <location evidence="1">Membrane</location>
        <topology evidence="1">Multi-pass membrane protein</topology>
    </subcellularLocation>
</comment>
<evidence type="ECO:0000259" key="6">
    <source>
        <dbReference type="PROSITE" id="PS50850"/>
    </source>
</evidence>
<dbReference type="PANTHER" id="PTHR23546:SF1">
    <property type="entry name" value="MEMBRANE PROTEIN"/>
    <property type="match status" value="1"/>
</dbReference>
<evidence type="ECO:0000256" key="5">
    <source>
        <dbReference type="SAM" id="Phobius"/>
    </source>
</evidence>
<protein>
    <recommendedName>
        <fullName evidence="6">Major facilitator superfamily (MFS) profile domain-containing protein</fullName>
    </recommendedName>
</protein>
<accession>A0A918MWK5</accession>
<feature type="transmembrane region" description="Helical" evidence="5">
    <location>
        <begin position="37"/>
        <end position="57"/>
    </location>
</feature>
<evidence type="ECO:0000256" key="2">
    <source>
        <dbReference type="ARBA" id="ARBA00022692"/>
    </source>
</evidence>
<feature type="transmembrane region" description="Helical" evidence="5">
    <location>
        <begin position="252"/>
        <end position="271"/>
    </location>
</feature>
<reference evidence="7" key="1">
    <citation type="journal article" date="2014" name="Int. J. Syst. Evol. Microbiol.">
        <title>Complete genome sequence of Corynebacterium casei LMG S-19264T (=DSM 44701T), isolated from a smear-ripened cheese.</title>
        <authorList>
            <consortium name="US DOE Joint Genome Institute (JGI-PGF)"/>
            <person name="Walter F."/>
            <person name="Albersmeier A."/>
            <person name="Kalinowski J."/>
            <person name="Ruckert C."/>
        </authorList>
    </citation>
    <scope>NUCLEOTIDE SEQUENCE</scope>
    <source>
        <strain evidence="7">KCTC 22164</strain>
    </source>
</reference>
<dbReference type="AlphaFoldDB" id="A0A918MWK5"/>
<dbReference type="GO" id="GO:0022857">
    <property type="term" value="F:transmembrane transporter activity"/>
    <property type="evidence" value="ECO:0007669"/>
    <property type="project" value="InterPro"/>
</dbReference>
<name>A0A918MWK5_9ALTE</name>
<feature type="transmembrane region" description="Helical" evidence="5">
    <location>
        <begin position="370"/>
        <end position="390"/>
    </location>
</feature>
<dbReference type="InterPro" id="IPR011701">
    <property type="entry name" value="MFS"/>
</dbReference>
<feature type="transmembrane region" description="Helical" evidence="5">
    <location>
        <begin position="306"/>
        <end position="329"/>
    </location>
</feature>
<dbReference type="PANTHER" id="PTHR23546">
    <property type="entry name" value="TRANSPORT PROTEIN"/>
    <property type="match status" value="1"/>
</dbReference>
<sequence length="403" mass="42560">MAFRLLFCALLATAIGQSVMLTTLPSLGRDASLSEFQVAVIMSSSACIFALGTTFWSRFARRHGFKRTLMMGLTGYTLGTLLFAGMWSLGYLNILSGTVLFVALLTARSLQSTIMSATPPAAVGYAIAVSSPTERVKAISKVTSANNLGQVVGPAYAGALASFGLLTPLYSIVLLTFAALLLIWAKLPPLPGQAAVPDTSEKPSGRAGAVRRITPVMIGACASLFCAMAMMQQTLGFFFIDEYGYSTVAAAQHVGFAMMSMAIASLTVQFGVVQRSIFRPQSLIYLSLPLIAAGYLLMYIHQTLTVLYIAMAILGTGMGMAYPSIAAVATSYCDPKRQATVTGMITASPAMGYIVGPPIAALLYGQTERLPFLCASGLLIGFSLLVLGALRQASVAQRSDRPD</sequence>
<evidence type="ECO:0000313" key="8">
    <source>
        <dbReference type="Proteomes" id="UP000631300"/>
    </source>
</evidence>
<dbReference type="RefSeq" id="WP_189403844.1">
    <property type="nucleotide sequence ID" value="NZ_BMXP01000002.1"/>
</dbReference>
<evidence type="ECO:0000256" key="4">
    <source>
        <dbReference type="ARBA" id="ARBA00023136"/>
    </source>
</evidence>
<keyword evidence="8" id="KW-1185">Reference proteome</keyword>
<keyword evidence="3 5" id="KW-1133">Transmembrane helix</keyword>
<dbReference type="Gene3D" id="1.20.1250.20">
    <property type="entry name" value="MFS general substrate transporter like domains"/>
    <property type="match status" value="1"/>
</dbReference>
<evidence type="ECO:0000256" key="1">
    <source>
        <dbReference type="ARBA" id="ARBA00004141"/>
    </source>
</evidence>
<dbReference type="SUPFAM" id="SSF103473">
    <property type="entry name" value="MFS general substrate transporter"/>
    <property type="match status" value="1"/>
</dbReference>
<feature type="transmembrane region" description="Helical" evidence="5">
    <location>
        <begin position="283"/>
        <end position="300"/>
    </location>
</feature>
<dbReference type="GO" id="GO:0016020">
    <property type="term" value="C:membrane"/>
    <property type="evidence" value="ECO:0007669"/>
    <property type="project" value="UniProtKB-SubCell"/>
</dbReference>
<dbReference type="Pfam" id="PF07690">
    <property type="entry name" value="MFS_1"/>
    <property type="match status" value="1"/>
</dbReference>
<evidence type="ECO:0000313" key="7">
    <source>
        <dbReference type="EMBL" id="GGW78068.1"/>
    </source>
</evidence>